<keyword evidence="1" id="KW-0812">Transmembrane</keyword>
<keyword evidence="1" id="KW-0472">Membrane</keyword>
<dbReference type="InParanoid" id="F8PKK6"/>
<protein>
    <submittedName>
        <fullName evidence="2">Uncharacterized protein</fullName>
    </submittedName>
</protein>
<evidence type="ECO:0000256" key="1">
    <source>
        <dbReference type="SAM" id="Phobius"/>
    </source>
</evidence>
<dbReference type="HOGENOM" id="CLU_035509_16_0_1"/>
<dbReference type="Proteomes" id="UP000008063">
    <property type="component" value="Unassembled WGS sequence"/>
</dbReference>
<gene>
    <name evidence="2" type="ORF">SERLA73DRAFT_165069</name>
</gene>
<feature type="transmembrane region" description="Helical" evidence="1">
    <location>
        <begin position="15"/>
        <end position="35"/>
    </location>
</feature>
<keyword evidence="3" id="KW-1185">Reference proteome</keyword>
<keyword evidence="1" id="KW-1133">Transmembrane helix</keyword>
<organism evidence="3">
    <name type="scientific">Serpula lacrymans var. lacrymans (strain S7.3)</name>
    <name type="common">Dry rot fungus</name>
    <dbReference type="NCBI Taxonomy" id="936435"/>
    <lineage>
        <taxon>Eukaryota</taxon>
        <taxon>Fungi</taxon>
        <taxon>Dikarya</taxon>
        <taxon>Basidiomycota</taxon>
        <taxon>Agaricomycotina</taxon>
        <taxon>Agaricomycetes</taxon>
        <taxon>Agaricomycetidae</taxon>
        <taxon>Boletales</taxon>
        <taxon>Coniophorineae</taxon>
        <taxon>Serpulaceae</taxon>
        <taxon>Serpula</taxon>
    </lineage>
</organism>
<evidence type="ECO:0000313" key="2">
    <source>
        <dbReference type="EMBL" id="EGO03340.1"/>
    </source>
</evidence>
<feature type="transmembrane region" description="Helical" evidence="1">
    <location>
        <begin position="102"/>
        <end position="123"/>
    </location>
</feature>
<name>F8PKK6_SERL3</name>
<dbReference type="PROSITE" id="PS51257">
    <property type="entry name" value="PROKAR_LIPOPROTEIN"/>
    <property type="match status" value="1"/>
</dbReference>
<dbReference type="OrthoDB" id="2686513at2759"/>
<dbReference type="AlphaFoldDB" id="F8PKK6"/>
<reference evidence="3" key="1">
    <citation type="journal article" date="2011" name="Science">
        <title>The plant cell wall-decomposing machinery underlies the functional diversity of forest fungi.</title>
        <authorList>
            <person name="Eastwood D.C."/>
            <person name="Floudas D."/>
            <person name="Binder M."/>
            <person name="Majcherczyk A."/>
            <person name="Schneider P."/>
            <person name="Aerts A."/>
            <person name="Asiegbu F.O."/>
            <person name="Baker S.E."/>
            <person name="Barry K."/>
            <person name="Bendiksby M."/>
            <person name="Blumentritt M."/>
            <person name="Coutinho P.M."/>
            <person name="Cullen D."/>
            <person name="de Vries R.P."/>
            <person name="Gathman A."/>
            <person name="Goodell B."/>
            <person name="Henrissat B."/>
            <person name="Ihrmark K."/>
            <person name="Kauserud H."/>
            <person name="Kohler A."/>
            <person name="LaButti K."/>
            <person name="Lapidus A."/>
            <person name="Lavin J.L."/>
            <person name="Lee Y.-H."/>
            <person name="Lindquist E."/>
            <person name="Lilly W."/>
            <person name="Lucas S."/>
            <person name="Morin E."/>
            <person name="Murat C."/>
            <person name="Oguiza J.A."/>
            <person name="Park J."/>
            <person name="Pisabarro A.G."/>
            <person name="Riley R."/>
            <person name="Rosling A."/>
            <person name="Salamov A."/>
            <person name="Schmidt O."/>
            <person name="Schmutz J."/>
            <person name="Skrede I."/>
            <person name="Stenlid J."/>
            <person name="Wiebenga A."/>
            <person name="Xie X."/>
            <person name="Kuees U."/>
            <person name="Hibbett D.S."/>
            <person name="Hoffmeister D."/>
            <person name="Hoegberg N."/>
            <person name="Martin F."/>
            <person name="Grigoriev I.V."/>
            <person name="Watkinson S.C."/>
        </authorList>
    </citation>
    <scope>NUCLEOTIDE SEQUENCE [LARGE SCALE GENOMIC DNA]</scope>
    <source>
        <strain evidence="3">strain S7.3</strain>
    </source>
</reference>
<sequence length="137" mass="15000">MMARVYALYNQSRRVMCMFIVIGVMVVAVACWAIFSVTHVTLNIPVIGCGDPLPSETATRQAIAWCGQLAYDVIVFVLTIWKTWHIGSVGGRHVIHILLWDGAMYFGIITAANLGNILTFLLAQPELNASASVFANT</sequence>
<proteinExistence type="predicted"/>
<dbReference type="EMBL" id="GL945475">
    <property type="protein sequence ID" value="EGO03340.1"/>
    <property type="molecule type" value="Genomic_DNA"/>
</dbReference>
<feature type="transmembrane region" description="Helical" evidence="1">
    <location>
        <begin position="62"/>
        <end position="81"/>
    </location>
</feature>
<accession>F8PKK6</accession>
<evidence type="ECO:0000313" key="3">
    <source>
        <dbReference type="Proteomes" id="UP000008063"/>
    </source>
</evidence>